<dbReference type="PROSITE" id="PS50004">
    <property type="entry name" value="C2"/>
    <property type="match status" value="1"/>
</dbReference>
<evidence type="ECO:0000313" key="3">
    <source>
        <dbReference type="Proteomes" id="UP000823405"/>
    </source>
</evidence>
<dbReference type="Gene3D" id="2.60.40.150">
    <property type="entry name" value="C2 domain"/>
    <property type="match status" value="1"/>
</dbReference>
<evidence type="ECO:0000313" key="2">
    <source>
        <dbReference type="EMBL" id="KAG0320845.1"/>
    </source>
</evidence>
<proteinExistence type="predicted"/>
<protein>
    <recommendedName>
        <fullName evidence="1">C2 domain-containing protein</fullName>
    </recommendedName>
</protein>
<evidence type="ECO:0000259" key="1">
    <source>
        <dbReference type="PROSITE" id="PS50004"/>
    </source>
</evidence>
<dbReference type="CDD" id="cd00030">
    <property type="entry name" value="C2"/>
    <property type="match status" value="1"/>
</dbReference>
<dbReference type="SMART" id="SM00239">
    <property type="entry name" value="C2"/>
    <property type="match status" value="1"/>
</dbReference>
<dbReference type="EMBL" id="JAAAIN010000086">
    <property type="protein sequence ID" value="KAG0320845.1"/>
    <property type="molecule type" value="Genomic_DNA"/>
</dbReference>
<dbReference type="Pfam" id="PF00168">
    <property type="entry name" value="C2"/>
    <property type="match status" value="1"/>
</dbReference>
<dbReference type="Proteomes" id="UP000823405">
    <property type="component" value="Unassembled WGS sequence"/>
</dbReference>
<dbReference type="PANTHER" id="PTHR10774:SF190">
    <property type="entry name" value="C2 CALCIUM_LIPID-BINDING ENDONUCLEASE_EXONUCLEASE_PHOSPHATASE-RELATED"/>
    <property type="match status" value="1"/>
</dbReference>
<feature type="domain" description="C2" evidence="1">
    <location>
        <begin position="1"/>
        <end position="106"/>
    </location>
</feature>
<dbReference type="GO" id="GO:0008289">
    <property type="term" value="F:lipid binding"/>
    <property type="evidence" value="ECO:0007669"/>
    <property type="project" value="InterPro"/>
</dbReference>
<organism evidence="2 3">
    <name type="scientific">Linnemannia gamsii</name>
    <dbReference type="NCBI Taxonomy" id="64522"/>
    <lineage>
        <taxon>Eukaryota</taxon>
        <taxon>Fungi</taxon>
        <taxon>Fungi incertae sedis</taxon>
        <taxon>Mucoromycota</taxon>
        <taxon>Mortierellomycotina</taxon>
        <taxon>Mortierellomycetes</taxon>
        <taxon>Mortierellales</taxon>
        <taxon>Mortierellaceae</taxon>
        <taxon>Linnemannia</taxon>
    </lineage>
</organism>
<dbReference type="SUPFAM" id="SSF49562">
    <property type="entry name" value="C2 domain (Calcium/lipid-binding domain, CaLB)"/>
    <property type="match status" value="1"/>
</dbReference>
<accession>A0A9P6RI36</accession>
<reference evidence="2" key="1">
    <citation type="journal article" date="2020" name="Fungal Divers.">
        <title>Resolving the Mortierellaceae phylogeny through synthesis of multi-gene phylogenetics and phylogenomics.</title>
        <authorList>
            <person name="Vandepol N."/>
            <person name="Liber J."/>
            <person name="Desiro A."/>
            <person name="Na H."/>
            <person name="Kennedy M."/>
            <person name="Barry K."/>
            <person name="Grigoriev I.V."/>
            <person name="Miller A.N."/>
            <person name="O'Donnell K."/>
            <person name="Stajich J.E."/>
            <person name="Bonito G."/>
        </authorList>
    </citation>
    <scope>NUCLEOTIDE SEQUENCE</scope>
    <source>
        <strain evidence="2">NVP60</strain>
    </source>
</reference>
<keyword evidence="3" id="KW-1185">Reference proteome</keyword>
<name>A0A9P6RI36_9FUNG</name>
<dbReference type="GO" id="GO:0005783">
    <property type="term" value="C:endoplasmic reticulum"/>
    <property type="evidence" value="ECO:0007669"/>
    <property type="project" value="TreeGrafter"/>
</dbReference>
<dbReference type="PANTHER" id="PTHR10774">
    <property type="entry name" value="EXTENDED SYNAPTOTAGMIN-RELATED"/>
    <property type="match status" value="1"/>
</dbReference>
<dbReference type="InterPro" id="IPR000008">
    <property type="entry name" value="C2_dom"/>
</dbReference>
<dbReference type="InterPro" id="IPR035892">
    <property type="entry name" value="C2_domain_sf"/>
</dbReference>
<gene>
    <name evidence="2" type="ORF">BGZ97_012669</name>
</gene>
<dbReference type="OrthoDB" id="270970at2759"/>
<comment type="caution">
    <text evidence="2">The sequence shown here is derived from an EMBL/GenBank/DDBJ whole genome shotgun (WGS) entry which is preliminary data.</text>
</comment>
<sequence>MTRTLKITVHQANHLPDVEMGGKNDPYAQVSLDLKAKTWPKTKTLKNAGTDPVWNQTLELPEYNPQEQPELYVEVIDQETGADEPIGFTTIPLNQVNSAHGHAIRGRFDLYTLDGQKKGEILLTIAIVAPDQTEAHHPETEIRGIVTLDSEHQHRVKGLKNKERATDAAIGALGAAALGFGLNALLGGKKSAATAEDAERED</sequence>
<dbReference type="AlphaFoldDB" id="A0A9P6RI36"/>
<dbReference type="InterPro" id="IPR045050">
    <property type="entry name" value="Synaptotagmin_plant"/>
</dbReference>